<reference evidence="1 2" key="1">
    <citation type="journal article" date="2016" name="Nat. Commun.">
        <title>Thousands of microbial genomes shed light on interconnected biogeochemical processes in an aquifer system.</title>
        <authorList>
            <person name="Anantharaman K."/>
            <person name="Brown C.T."/>
            <person name="Hug L.A."/>
            <person name="Sharon I."/>
            <person name="Castelle C.J."/>
            <person name="Probst A.J."/>
            <person name="Thomas B.C."/>
            <person name="Singh A."/>
            <person name="Wilkins M.J."/>
            <person name="Karaoz U."/>
            <person name="Brodie E.L."/>
            <person name="Williams K.H."/>
            <person name="Hubbard S.S."/>
            <person name="Banfield J.F."/>
        </authorList>
    </citation>
    <scope>NUCLEOTIDE SEQUENCE [LARGE SCALE GENOMIC DNA]</scope>
    <source>
        <strain evidence="2">RIFCSPLOWO2_12_FULL_64_10</strain>
    </source>
</reference>
<dbReference type="Proteomes" id="UP000178606">
    <property type="component" value="Unassembled WGS sequence"/>
</dbReference>
<accession>A0A1F6CWJ0</accession>
<dbReference type="EMBL" id="MFKF01000119">
    <property type="protein sequence ID" value="OGG53528.1"/>
    <property type="molecule type" value="Genomic_DNA"/>
</dbReference>
<gene>
    <name evidence="1" type="ORF">A3F84_16365</name>
</gene>
<evidence type="ECO:0000313" key="2">
    <source>
        <dbReference type="Proteomes" id="UP000178606"/>
    </source>
</evidence>
<organism evidence="1 2">
    <name type="scientific">Handelsmanbacteria sp. (strain RIFCSPLOWO2_12_FULL_64_10)</name>
    <dbReference type="NCBI Taxonomy" id="1817868"/>
    <lineage>
        <taxon>Bacteria</taxon>
        <taxon>Candidatus Handelsmaniibacteriota</taxon>
    </lineage>
</organism>
<evidence type="ECO:0000313" key="1">
    <source>
        <dbReference type="EMBL" id="OGG53528.1"/>
    </source>
</evidence>
<proteinExistence type="predicted"/>
<dbReference type="AlphaFoldDB" id="A0A1F6CWJ0"/>
<sequence>MPPSDSKHDGTRGIEGPTRCTLAPLALHHDAACIGAFFLVKDGLVRGSLVTNGLMRGTDDAQVPPSFPPDLRLV</sequence>
<comment type="caution">
    <text evidence="1">The sequence shown here is derived from an EMBL/GenBank/DDBJ whole genome shotgun (WGS) entry which is preliminary data.</text>
</comment>
<name>A0A1F6CWJ0_HANXR</name>
<protein>
    <submittedName>
        <fullName evidence="1">Uncharacterized protein</fullName>
    </submittedName>
</protein>